<name>A0A7J9A5B2_9ROSI</name>
<organism evidence="1 2">
    <name type="scientific">Gossypium laxum</name>
    <dbReference type="NCBI Taxonomy" id="34288"/>
    <lineage>
        <taxon>Eukaryota</taxon>
        <taxon>Viridiplantae</taxon>
        <taxon>Streptophyta</taxon>
        <taxon>Embryophyta</taxon>
        <taxon>Tracheophyta</taxon>
        <taxon>Spermatophyta</taxon>
        <taxon>Magnoliopsida</taxon>
        <taxon>eudicotyledons</taxon>
        <taxon>Gunneridae</taxon>
        <taxon>Pentapetalae</taxon>
        <taxon>rosids</taxon>
        <taxon>malvids</taxon>
        <taxon>Malvales</taxon>
        <taxon>Malvaceae</taxon>
        <taxon>Malvoideae</taxon>
        <taxon>Gossypium</taxon>
    </lineage>
</organism>
<sequence length="104" mass="11704">MPMLALLPSTAHHIYRRRVMVTIKPSSHRAICSQQLEMGYGTMEHRAAGNTWYGASVLRSLGLVLRTRRSKSRLLIMLPLHSLLLRLNQPPSSYPSQLLVGSLI</sequence>
<accession>A0A7J9A5B2</accession>
<reference evidence="1 2" key="1">
    <citation type="journal article" date="2019" name="Genome Biol. Evol.">
        <title>Insights into the evolution of the New World diploid cottons (Gossypium, subgenus Houzingenia) based on genome sequencing.</title>
        <authorList>
            <person name="Grover C.E."/>
            <person name="Arick M.A. 2nd"/>
            <person name="Thrash A."/>
            <person name="Conover J.L."/>
            <person name="Sanders W.S."/>
            <person name="Peterson D.G."/>
            <person name="Frelichowski J.E."/>
            <person name="Scheffler J.A."/>
            <person name="Scheffler B.E."/>
            <person name="Wendel J.F."/>
        </authorList>
    </citation>
    <scope>NUCLEOTIDE SEQUENCE [LARGE SCALE GENOMIC DNA]</scope>
    <source>
        <strain evidence="1">4</strain>
        <tissue evidence="1">Leaf</tissue>
    </source>
</reference>
<comment type="caution">
    <text evidence="1">The sequence shown here is derived from an EMBL/GenBank/DDBJ whole genome shotgun (WGS) entry which is preliminary data.</text>
</comment>
<dbReference type="Proteomes" id="UP000593574">
    <property type="component" value="Unassembled WGS sequence"/>
</dbReference>
<evidence type="ECO:0000313" key="1">
    <source>
        <dbReference type="EMBL" id="MBA0719253.1"/>
    </source>
</evidence>
<dbReference type="EMBL" id="JABEZV010000009">
    <property type="protein sequence ID" value="MBA0719253.1"/>
    <property type="molecule type" value="Genomic_DNA"/>
</dbReference>
<evidence type="ECO:0000313" key="2">
    <source>
        <dbReference type="Proteomes" id="UP000593574"/>
    </source>
</evidence>
<gene>
    <name evidence="1" type="ORF">Golax_006950</name>
</gene>
<keyword evidence="2" id="KW-1185">Reference proteome</keyword>
<dbReference type="AlphaFoldDB" id="A0A7J9A5B2"/>
<proteinExistence type="predicted"/>
<protein>
    <submittedName>
        <fullName evidence="1">Uncharacterized protein</fullName>
    </submittedName>
</protein>